<evidence type="ECO:0000313" key="1">
    <source>
        <dbReference type="EMBL" id="OEU95774.1"/>
    </source>
</evidence>
<protein>
    <submittedName>
        <fullName evidence="1">Uncharacterized protein</fullName>
    </submittedName>
</protein>
<dbReference type="Proteomes" id="UP000176101">
    <property type="component" value="Unassembled WGS sequence"/>
</dbReference>
<dbReference type="RefSeq" id="WP_070198679.1">
    <property type="nucleotide sequence ID" value="NZ_LJGU01000150.1"/>
</dbReference>
<organism evidence="1 2">
    <name type="scientific">Streptomyces oceani</name>
    <dbReference type="NCBI Taxonomy" id="1075402"/>
    <lineage>
        <taxon>Bacteria</taxon>
        <taxon>Bacillati</taxon>
        <taxon>Actinomycetota</taxon>
        <taxon>Actinomycetes</taxon>
        <taxon>Kitasatosporales</taxon>
        <taxon>Streptomycetaceae</taxon>
        <taxon>Streptomyces</taxon>
    </lineage>
</organism>
<reference evidence="1 2" key="1">
    <citation type="journal article" date="2016" name="Front. Microbiol.">
        <title>Comparative Genomics Analysis of Streptomyces Species Reveals Their Adaptation to the Marine Environment and Their Diversity at the Genomic Level.</title>
        <authorList>
            <person name="Tian X."/>
            <person name="Zhang Z."/>
            <person name="Yang T."/>
            <person name="Chen M."/>
            <person name="Li J."/>
            <person name="Chen F."/>
            <person name="Yang J."/>
            <person name="Li W."/>
            <person name="Zhang B."/>
            <person name="Zhang Z."/>
            <person name="Wu J."/>
            <person name="Zhang C."/>
            <person name="Long L."/>
            <person name="Xiao J."/>
        </authorList>
    </citation>
    <scope>NUCLEOTIDE SEQUENCE [LARGE SCALE GENOMIC DNA]</scope>
    <source>
        <strain evidence="1 2">SCSIO 02100</strain>
    </source>
</reference>
<evidence type="ECO:0000313" key="2">
    <source>
        <dbReference type="Proteomes" id="UP000176101"/>
    </source>
</evidence>
<comment type="caution">
    <text evidence="1">The sequence shown here is derived from an EMBL/GenBank/DDBJ whole genome shotgun (WGS) entry which is preliminary data.</text>
</comment>
<name>A0A1E7JW80_9ACTN</name>
<dbReference type="EMBL" id="LJGU01000150">
    <property type="protein sequence ID" value="OEU95774.1"/>
    <property type="molecule type" value="Genomic_DNA"/>
</dbReference>
<dbReference type="AlphaFoldDB" id="A0A1E7JW80"/>
<sequence>MNNQIPRRGSYAVDTRTNVVGEVMDSRGPYVQLRPPAGGREWDVPLEALRPARTREELSARVSELNRNSQLP</sequence>
<proteinExistence type="predicted"/>
<gene>
    <name evidence="1" type="ORF">AN216_23375</name>
</gene>
<accession>A0A1E7JW80</accession>
<keyword evidence="2" id="KW-1185">Reference proteome</keyword>
<dbReference type="STRING" id="1075402.AN216_23375"/>